<dbReference type="GO" id="GO:0005829">
    <property type="term" value="C:cytosol"/>
    <property type="evidence" value="ECO:0007669"/>
    <property type="project" value="TreeGrafter"/>
</dbReference>
<dbReference type="AlphaFoldDB" id="A0A0D6JF88"/>
<dbReference type="RefSeq" id="WP_046478155.1">
    <property type="nucleotide sequence ID" value="NZ_LN829118.1"/>
</dbReference>
<dbReference type="InterPro" id="IPR000944">
    <property type="entry name" value="Tscrpt_reg_Rrf2"/>
</dbReference>
<dbReference type="NCBIfam" id="TIGR00738">
    <property type="entry name" value="rrf2_super"/>
    <property type="match status" value="1"/>
</dbReference>
<dbReference type="InterPro" id="IPR036388">
    <property type="entry name" value="WH-like_DNA-bd_sf"/>
</dbReference>
<dbReference type="InterPro" id="IPR036390">
    <property type="entry name" value="WH_DNA-bd_sf"/>
</dbReference>
<dbReference type="KEGG" id="fiy:BN1229_v1_2112"/>
<dbReference type="Proteomes" id="UP000033187">
    <property type="component" value="Chromosome 1"/>
</dbReference>
<evidence type="ECO:0000256" key="1">
    <source>
        <dbReference type="ARBA" id="ARBA00023125"/>
    </source>
</evidence>
<dbReference type="PANTHER" id="PTHR33221:SF4">
    <property type="entry name" value="HTH-TYPE TRANSCRIPTIONAL REPRESSOR NSRR"/>
    <property type="match status" value="1"/>
</dbReference>
<evidence type="ECO:0000313" key="2">
    <source>
        <dbReference type="EMBL" id="CPR19326.1"/>
    </source>
</evidence>
<dbReference type="Gene3D" id="1.10.10.10">
    <property type="entry name" value="Winged helix-like DNA-binding domain superfamily/Winged helix DNA-binding domain"/>
    <property type="match status" value="1"/>
</dbReference>
<dbReference type="OrthoDB" id="9802344at2"/>
<dbReference type="EMBL" id="LN829119">
    <property type="protein sequence ID" value="CPR19326.1"/>
    <property type="molecule type" value="Genomic_DNA"/>
</dbReference>
<proteinExistence type="predicted"/>
<dbReference type="PROSITE" id="PS51197">
    <property type="entry name" value="HTH_RRF2_2"/>
    <property type="match status" value="1"/>
</dbReference>
<dbReference type="GO" id="GO:0003677">
    <property type="term" value="F:DNA binding"/>
    <property type="evidence" value="ECO:0007669"/>
    <property type="project" value="UniProtKB-KW"/>
</dbReference>
<dbReference type="PANTHER" id="PTHR33221">
    <property type="entry name" value="WINGED HELIX-TURN-HELIX TRANSCRIPTIONAL REGULATOR, RRF2 FAMILY"/>
    <property type="match status" value="1"/>
</dbReference>
<gene>
    <name evidence="2" type="primary">nsrR</name>
    <name evidence="2" type="ORF">YBN1229_v1_2112</name>
</gene>
<keyword evidence="3" id="KW-1185">Reference proteome</keyword>
<protein>
    <submittedName>
        <fullName evidence="2">HTH-type transcriptional regulator NsrR</fullName>
    </submittedName>
</protein>
<reference evidence="3" key="1">
    <citation type="submission" date="2015-02" db="EMBL/GenBank/DDBJ databases">
        <authorList>
            <person name="Chooi Y.-H."/>
        </authorList>
    </citation>
    <scope>NUCLEOTIDE SEQUENCE [LARGE SCALE GENOMIC DNA]</scope>
    <source>
        <strain evidence="3">strain Y</strain>
    </source>
</reference>
<dbReference type="KEGG" id="fil:BN1229_v1_2112"/>
<sequence>MRLTVMSDYSLRVLMYLGAKPEHRATIQEIASAYGISENHLMKVVHGLGRQGFVETVRGRGGGLRLARPADKIKIGDVIKAVEDDFALVECFRDENVCRISNVCRLRGVLRLALEAYFRVLDDWTVADLVTTPTNLFALLSDLPSSSEPATRR</sequence>
<dbReference type="GO" id="GO:0003700">
    <property type="term" value="F:DNA-binding transcription factor activity"/>
    <property type="evidence" value="ECO:0007669"/>
    <property type="project" value="TreeGrafter"/>
</dbReference>
<name>A0A0D6JF88_9HYPH</name>
<organism evidence="2 3">
    <name type="scientific">Candidatus Filomicrobium marinum</name>
    <dbReference type="NCBI Taxonomy" id="1608628"/>
    <lineage>
        <taxon>Bacteria</taxon>
        <taxon>Pseudomonadati</taxon>
        <taxon>Pseudomonadota</taxon>
        <taxon>Alphaproteobacteria</taxon>
        <taxon>Hyphomicrobiales</taxon>
        <taxon>Hyphomicrobiaceae</taxon>
        <taxon>Filomicrobium</taxon>
    </lineage>
</organism>
<dbReference type="Pfam" id="PF02082">
    <property type="entry name" value="Rrf2"/>
    <property type="match status" value="1"/>
</dbReference>
<evidence type="ECO:0000313" key="3">
    <source>
        <dbReference type="Proteomes" id="UP000033187"/>
    </source>
</evidence>
<accession>A0A0D6JF88</accession>
<keyword evidence="1" id="KW-0238">DNA-binding</keyword>
<dbReference type="SUPFAM" id="SSF46785">
    <property type="entry name" value="Winged helix' DNA-binding domain"/>
    <property type="match status" value="1"/>
</dbReference>